<accession>A0A6J1P3C3</accession>
<dbReference type="RefSeq" id="XP_023952128.2">
    <property type="nucleotide sequence ID" value="XM_024096360.2"/>
</dbReference>
<evidence type="ECO:0000256" key="2">
    <source>
        <dbReference type="ARBA" id="ARBA00022737"/>
    </source>
</evidence>
<dbReference type="PANTHER" id="PTHR44090:SF1">
    <property type="entry name" value="SUPERKILLER COMPLEX PROTEIN 8"/>
    <property type="match status" value="1"/>
</dbReference>
<gene>
    <name evidence="5" type="primary">LOC112056031</name>
</gene>
<keyword evidence="2" id="KW-0677">Repeat</keyword>
<dbReference type="InterPro" id="IPR001680">
    <property type="entry name" value="WD40_rpt"/>
</dbReference>
<evidence type="ECO:0000256" key="1">
    <source>
        <dbReference type="ARBA" id="ARBA00022574"/>
    </source>
</evidence>
<feature type="repeat" description="WD" evidence="3">
    <location>
        <begin position="276"/>
        <end position="308"/>
    </location>
</feature>
<name>A0A6J1P3C3_BICAN</name>
<dbReference type="Proteomes" id="UP001652582">
    <property type="component" value="Chromosome 17"/>
</dbReference>
<dbReference type="Pfam" id="PF00400">
    <property type="entry name" value="WD40"/>
    <property type="match status" value="6"/>
</dbReference>
<feature type="repeat" description="WD" evidence="3">
    <location>
        <begin position="193"/>
        <end position="234"/>
    </location>
</feature>
<dbReference type="PROSITE" id="PS00678">
    <property type="entry name" value="WD_REPEATS_1"/>
    <property type="match status" value="1"/>
</dbReference>
<reference evidence="5" key="1">
    <citation type="submission" date="2025-08" db="UniProtKB">
        <authorList>
            <consortium name="RefSeq"/>
        </authorList>
    </citation>
    <scope>IDENTIFICATION</scope>
</reference>
<keyword evidence="4" id="KW-1185">Reference proteome</keyword>
<sequence>MTATAVYSLLNKKENAHEDPIYSCVWTRTIDTDDPKKSQDYLVTGGLDNLVKVWILENNRLELLHTLEGHCMAVVSVAVSPDGHIIASSSLDTTLIIWELTSGFKVHEIEMGGTDVWKVAFSPTGTQVVSGSHTGKLTVYDIVKNNIDRILDTRGKFALCVAWSRSGQYIASGSVDGAVHIFNAAQGMLVHTIQAHTQLVRSVHFSPNSKLLLTASNDGFVKVFDVASGSELRKTSFKAWVLSARYSPDGTRVALAVADGTVSIAAASDLNLMKTFQEHNDAVWDLQFNAEGNKLLSVGKDKSLNIYECPLPVKTDNKK</sequence>
<dbReference type="AlphaFoldDB" id="A0A6J1P3C3"/>
<dbReference type="InterPro" id="IPR015943">
    <property type="entry name" value="WD40/YVTN_repeat-like_dom_sf"/>
</dbReference>
<keyword evidence="1 3" id="KW-0853">WD repeat</keyword>
<dbReference type="OrthoDB" id="17410at2759"/>
<protein>
    <submittedName>
        <fullName evidence="5">WD repeat-containing protein 61 isoform X1</fullName>
    </submittedName>
</protein>
<feature type="repeat" description="WD" evidence="3">
    <location>
        <begin position="67"/>
        <end position="108"/>
    </location>
</feature>
<dbReference type="Gene3D" id="2.130.10.10">
    <property type="entry name" value="YVTN repeat-like/Quinoprotein amine dehydrogenase"/>
    <property type="match status" value="1"/>
</dbReference>
<dbReference type="PANTHER" id="PTHR44090">
    <property type="entry name" value="WD REPEAT-CONTAINING PROTEIN 61"/>
    <property type="match status" value="1"/>
</dbReference>
<dbReference type="SMART" id="SM00320">
    <property type="entry name" value="WD40"/>
    <property type="match status" value="7"/>
</dbReference>
<dbReference type="PROSITE" id="PS50082">
    <property type="entry name" value="WD_REPEATS_2"/>
    <property type="match status" value="3"/>
</dbReference>
<dbReference type="GeneID" id="112056031"/>
<evidence type="ECO:0000313" key="5">
    <source>
        <dbReference type="RefSeq" id="XP_023952128.2"/>
    </source>
</evidence>
<evidence type="ECO:0000256" key="3">
    <source>
        <dbReference type="PROSITE-ProRule" id="PRU00221"/>
    </source>
</evidence>
<dbReference type="InterPro" id="IPR036322">
    <property type="entry name" value="WD40_repeat_dom_sf"/>
</dbReference>
<dbReference type="InterPro" id="IPR019775">
    <property type="entry name" value="WD40_repeat_CS"/>
</dbReference>
<dbReference type="SUPFAM" id="SSF50978">
    <property type="entry name" value="WD40 repeat-like"/>
    <property type="match status" value="1"/>
</dbReference>
<dbReference type="KEGG" id="bany:112056031"/>
<dbReference type="InterPro" id="IPR051510">
    <property type="entry name" value="SKI8"/>
</dbReference>
<proteinExistence type="predicted"/>
<dbReference type="CDD" id="cd00200">
    <property type="entry name" value="WD40"/>
    <property type="match status" value="1"/>
</dbReference>
<organism evidence="4 5">
    <name type="scientific">Bicyclus anynana</name>
    <name type="common">Squinting bush brown butterfly</name>
    <dbReference type="NCBI Taxonomy" id="110368"/>
    <lineage>
        <taxon>Eukaryota</taxon>
        <taxon>Metazoa</taxon>
        <taxon>Ecdysozoa</taxon>
        <taxon>Arthropoda</taxon>
        <taxon>Hexapoda</taxon>
        <taxon>Insecta</taxon>
        <taxon>Pterygota</taxon>
        <taxon>Neoptera</taxon>
        <taxon>Endopterygota</taxon>
        <taxon>Lepidoptera</taxon>
        <taxon>Glossata</taxon>
        <taxon>Ditrysia</taxon>
        <taxon>Papilionoidea</taxon>
        <taxon>Nymphalidae</taxon>
        <taxon>Satyrinae</taxon>
        <taxon>Satyrini</taxon>
        <taxon>Mycalesina</taxon>
        <taxon>Bicyclus</taxon>
    </lineage>
</organism>
<dbReference type="GO" id="GO:0016593">
    <property type="term" value="C:Cdc73/Paf1 complex"/>
    <property type="evidence" value="ECO:0007669"/>
    <property type="project" value="TreeGrafter"/>
</dbReference>
<dbReference type="PROSITE" id="PS50294">
    <property type="entry name" value="WD_REPEATS_REGION"/>
    <property type="match status" value="2"/>
</dbReference>
<evidence type="ECO:0000313" key="4">
    <source>
        <dbReference type="Proteomes" id="UP001652582"/>
    </source>
</evidence>